<reference evidence="9 10" key="1">
    <citation type="submission" date="2016-11" db="EMBL/GenBank/DDBJ databases">
        <authorList>
            <person name="Hagglund E."/>
            <person name="Bystrom M."/>
            <person name="Naslund J."/>
            <person name="Stenberg P."/>
            <person name="Sjodin A."/>
        </authorList>
    </citation>
    <scope>NUCLEOTIDE SEQUENCE [LARGE SCALE GENOMIC DNA]</scope>
    <source>
        <strain evidence="9 10">CCUG 58020</strain>
    </source>
</reference>
<evidence type="ECO:0000256" key="1">
    <source>
        <dbReference type="ARBA" id="ARBA00004459"/>
    </source>
</evidence>
<gene>
    <name evidence="9" type="ORF">FSC454_01550</name>
</gene>
<feature type="signal peptide" evidence="8">
    <location>
        <begin position="1"/>
        <end position="21"/>
    </location>
</feature>
<dbReference type="KEGG" id="fhi:FSC454_01550"/>
<dbReference type="NCBIfam" id="NF047847">
    <property type="entry name" value="SS_mature_LptM"/>
    <property type="match status" value="1"/>
</dbReference>
<accession>A0AAC9J6X2</accession>
<name>A0AAC9J6X2_9GAMM</name>
<evidence type="ECO:0000256" key="5">
    <source>
        <dbReference type="ARBA" id="ARBA00023237"/>
    </source>
</evidence>
<feature type="region of interest" description="Disordered" evidence="7">
    <location>
        <begin position="26"/>
        <end position="113"/>
    </location>
</feature>
<feature type="compositionally biased region" description="Polar residues" evidence="7">
    <location>
        <begin position="78"/>
        <end position="87"/>
    </location>
</feature>
<evidence type="ECO:0000256" key="6">
    <source>
        <dbReference type="ARBA" id="ARBA00023288"/>
    </source>
</evidence>
<dbReference type="EMBL" id="CP018093">
    <property type="protein sequence ID" value="APD49920.1"/>
    <property type="molecule type" value="Genomic_DNA"/>
</dbReference>
<keyword evidence="3" id="KW-0472">Membrane</keyword>
<organism evidence="9 10">
    <name type="scientific">Francisella hispaniensis FSC454</name>
    <dbReference type="NCBI Taxonomy" id="1088883"/>
    <lineage>
        <taxon>Bacteria</taxon>
        <taxon>Pseudomonadati</taxon>
        <taxon>Pseudomonadota</taxon>
        <taxon>Gammaproteobacteria</taxon>
        <taxon>Thiotrichales</taxon>
        <taxon>Francisellaceae</taxon>
        <taxon>Francisella</taxon>
    </lineage>
</organism>
<keyword evidence="6" id="KW-0449">Lipoprotein</keyword>
<evidence type="ECO:0008006" key="11">
    <source>
        <dbReference type="Google" id="ProtNLM"/>
    </source>
</evidence>
<protein>
    <recommendedName>
        <fullName evidence="11">Lipoprotein</fullName>
    </recommendedName>
</protein>
<feature type="compositionally biased region" description="Low complexity" evidence="7">
    <location>
        <begin position="93"/>
        <end position="106"/>
    </location>
</feature>
<evidence type="ECO:0000313" key="9">
    <source>
        <dbReference type="EMBL" id="APD49920.1"/>
    </source>
</evidence>
<keyword evidence="2 8" id="KW-0732">Signal</keyword>
<dbReference type="Proteomes" id="UP000182459">
    <property type="component" value="Chromosome"/>
</dbReference>
<evidence type="ECO:0000313" key="10">
    <source>
        <dbReference type="Proteomes" id="UP000182459"/>
    </source>
</evidence>
<sequence>MKKQLFVISITIAILVLSACGQTGPLYLPDEDKASSGSTLAKSSSSIVKQNQQSNSTSTSDNQSDTTTKVDNDPSAPALNNNPTTSELFEGENNFNYNNNIQNSQNAGGTPNI</sequence>
<dbReference type="InterPro" id="IPR032831">
    <property type="entry name" value="LptM_cons"/>
</dbReference>
<feature type="compositionally biased region" description="Low complexity" evidence="7">
    <location>
        <begin position="35"/>
        <end position="67"/>
    </location>
</feature>
<dbReference type="AlphaFoldDB" id="A0AAC9J6X2"/>
<comment type="subcellular location">
    <subcellularLocation>
        <location evidence="1">Cell outer membrane</location>
        <topology evidence="1">Lipid-anchor</topology>
    </subcellularLocation>
</comment>
<dbReference type="RefSeq" id="WP_066045763.1">
    <property type="nucleotide sequence ID" value="NZ_CP018093.1"/>
</dbReference>
<proteinExistence type="predicted"/>
<evidence type="ECO:0000256" key="3">
    <source>
        <dbReference type="ARBA" id="ARBA00023136"/>
    </source>
</evidence>
<evidence type="ECO:0000256" key="4">
    <source>
        <dbReference type="ARBA" id="ARBA00023139"/>
    </source>
</evidence>
<evidence type="ECO:0000256" key="7">
    <source>
        <dbReference type="SAM" id="MobiDB-lite"/>
    </source>
</evidence>
<keyword evidence="5" id="KW-0998">Cell outer membrane</keyword>
<keyword evidence="4" id="KW-0564">Palmitate</keyword>
<dbReference type="Pfam" id="PF13627">
    <property type="entry name" value="LptM_cons"/>
    <property type="match status" value="1"/>
</dbReference>
<feature type="chain" id="PRO_5041926842" description="Lipoprotein" evidence="8">
    <location>
        <begin position="22"/>
        <end position="113"/>
    </location>
</feature>
<evidence type="ECO:0000256" key="8">
    <source>
        <dbReference type="SAM" id="SignalP"/>
    </source>
</evidence>
<keyword evidence="10" id="KW-1185">Reference proteome</keyword>
<dbReference type="PROSITE" id="PS51257">
    <property type="entry name" value="PROKAR_LIPOPROTEIN"/>
    <property type="match status" value="1"/>
</dbReference>
<evidence type="ECO:0000256" key="2">
    <source>
        <dbReference type="ARBA" id="ARBA00022729"/>
    </source>
</evidence>
<dbReference type="GO" id="GO:0009279">
    <property type="term" value="C:cell outer membrane"/>
    <property type="evidence" value="ECO:0007669"/>
    <property type="project" value="UniProtKB-SubCell"/>
</dbReference>